<dbReference type="InterPro" id="IPR028427">
    <property type="entry name" value="Met_Sox_Rdtase_MsrB"/>
</dbReference>
<dbReference type="Proteomes" id="UP000046395">
    <property type="component" value="Unassembled WGS sequence"/>
</dbReference>
<evidence type="ECO:0000256" key="6">
    <source>
        <dbReference type="RuleBase" id="RU365044"/>
    </source>
</evidence>
<accession>A0A5S6QRY2</accession>
<comment type="similarity">
    <text evidence="1 6">Belongs to the MsrB Met sulfoxide reductase family.</text>
</comment>
<reference evidence="9" key="1">
    <citation type="submission" date="2019-12" db="UniProtKB">
        <authorList>
            <consortium name="WormBaseParasite"/>
        </authorList>
    </citation>
    <scope>IDENTIFICATION</scope>
</reference>
<dbReference type="Gene3D" id="2.170.150.20">
    <property type="entry name" value="Peptide methionine sulfoxide reductase"/>
    <property type="match status" value="1"/>
</dbReference>
<dbReference type="SUPFAM" id="SSF51316">
    <property type="entry name" value="Mss4-like"/>
    <property type="match status" value="1"/>
</dbReference>
<dbReference type="InterPro" id="IPR011057">
    <property type="entry name" value="Mss4-like_sf"/>
</dbReference>
<proteinExistence type="inferred from homology"/>
<dbReference type="GO" id="GO:0005737">
    <property type="term" value="C:cytoplasm"/>
    <property type="evidence" value="ECO:0007669"/>
    <property type="project" value="TreeGrafter"/>
</dbReference>
<dbReference type="FunFam" id="2.170.150.20:FF:000001">
    <property type="entry name" value="Peptide methionine sulfoxide reductase MsrB"/>
    <property type="match status" value="1"/>
</dbReference>
<dbReference type="PROSITE" id="PS51790">
    <property type="entry name" value="MSRB"/>
    <property type="match status" value="1"/>
</dbReference>
<dbReference type="GO" id="GO:0030091">
    <property type="term" value="P:protein repair"/>
    <property type="evidence" value="ECO:0007669"/>
    <property type="project" value="InterPro"/>
</dbReference>
<dbReference type="WBParaSite" id="TMUE_2000010111.1">
    <property type="protein sequence ID" value="TMUE_2000010111.1"/>
    <property type="gene ID" value="WBGene00291425"/>
</dbReference>
<comment type="catalytic activity">
    <reaction evidence="5 6">
        <text>L-methionyl-[protein] + [thioredoxin]-disulfide + H2O = L-methionyl-(R)-S-oxide-[protein] + [thioredoxin]-dithiol</text>
        <dbReference type="Rhea" id="RHEA:24164"/>
        <dbReference type="Rhea" id="RHEA-COMP:10698"/>
        <dbReference type="Rhea" id="RHEA-COMP:10700"/>
        <dbReference type="Rhea" id="RHEA-COMP:12313"/>
        <dbReference type="Rhea" id="RHEA-COMP:12314"/>
        <dbReference type="ChEBI" id="CHEBI:15377"/>
        <dbReference type="ChEBI" id="CHEBI:16044"/>
        <dbReference type="ChEBI" id="CHEBI:29950"/>
        <dbReference type="ChEBI" id="CHEBI:45764"/>
        <dbReference type="ChEBI" id="CHEBI:50058"/>
        <dbReference type="EC" id="1.8.4.12"/>
    </reaction>
</comment>
<dbReference type="GO" id="GO:0006979">
    <property type="term" value="P:response to oxidative stress"/>
    <property type="evidence" value="ECO:0007669"/>
    <property type="project" value="InterPro"/>
</dbReference>
<evidence type="ECO:0000256" key="4">
    <source>
        <dbReference type="ARBA" id="ARBA00023002"/>
    </source>
</evidence>
<keyword evidence="2 6" id="KW-0479">Metal-binding</keyword>
<protein>
    <recommendedName>
        <fullName evidence="6">Peptide-methionine (R)-S-oxide reductase</fullName>
        <ecNumber evidence="6">1.8.4.12</ecNumber>
    </recommendedName>
</protein>
<evidence type="ECO:0000259" key="7">
    <source>
        <dbReference type="PROSITE" id="PS51790"/>
    </source>
</evidence>
<keyword evidence="3 6" id="KW-0862">Zinc</keyword>
<evidence type="ECO:0000313" key="9">
    <source>
        <dbReference type="WBParaSite" id="TMUE_2000010111.1"/>
    </source>
</evidence>
<dbReference type="GO" id="GO:0033743">
    <property type="term" value="F:peptide-methionine (R)-S-oxide reductase activity"/>
    <property type="evidence" value="ECO:0007669"/>
    <property type="project" value="UniProtKB-EC"/>
</dbReference>
<evidence type="ECO:0000256" key="1">
    <source>
        <dbReference type="ARBA" id="ARBA00007174"/>
    </source>
</evidence>
<dbReference type="InterPro" id="IPR002579">
    <property type="entry name" value="Met_Sox_Rdtase_MsrB_dom"/>
</dbReference>
<evidence type="ECO:0000256" key="3">
    <source>
        <dbReference type="ARBA" id="ARBA00022833"/>
    </source>
</evidence>
<name>A0A5S6QRY2_TRIMR</name>
<evidence type="ECO:0000256" key="5">
    <source>
        <dbReference type="ARBA" id="ARBA00048488"/>
    </source>
</evidence>
<comment type="cofactor">
    <cofactor evidence="6">
        <name>Zn(2+)</name>
        <dbReference type="ChEBI" id="CHEBI:29105"/>
    </cofactor>
    <text evidence="6">Binds 1 zinc ion per subunit.</text>
</comment>
<dbReference type="PANTHER" id="PTHR10173">
    <property type="entry name" value="METHIONINE SULFOXIDE REDUCTASE"/>
    <property type="match status" value="1"/>
</dbReference>
<dbReference type="GO" id="GO:0046872">
    <property type="term" value="F:metal ion binding"/>
    <property type="evidence" value="ECO:0007669"/>
    <property type="project" value="UniProtKB-KW"/>
</dbReference>
<comment type="function">
    <text evidence="6">Methionine-sulfoxide reductase that specifically reduces methionine (R)-sulfoxide back to methionine. While in many cases methionine oxidation is the result of random oxidation following oxidative stress, methionine oxidation is also a post-translational modification that takes place on specific residues.</text>
</comment>
<dbReference type="Pfam" id="PF01641">
    <property type="entry name" value="SelR"/>
    <property type="match status" value="1"/>
</dbReference>
<dbReference type="AlphaFoldDB" id="A0A5S6QRY2"/>
<dbReference type="EC" id="1.8.4.12" evidence="6"/>
<dbReference type="STRING" id="70415.A0A5S6QRY2"/>
<dbReference type="HAMAP" id="MF_01400">
    <property type="entry name" value="MsrB"/>
    <property type="match status" value="1"/>
</dbReference>
<evidence type="ECO:0000313" key="8">
    <source>
        <dbReference type="Proteomes" id="UP000046395"/>
    </source>
</evidence>
<dbReference type="NCBIfam" id="TIGR00357">
    <property type="entry name" value="peptide-methionine (R)-S-oxide reductase MsrB"/>
    <property type="match status" value="1"/>
</dbReference>
<evidence type="ECO:0000256" key="2">
    <source>
        <dbReference type="ARBA" id="ARBA00022723"/>
    </source>
</evidence>
<keyword evidence="8" id="KW-1185">Reference proteome</keyword>
<feature type="domain" description="MsrB" evidence="7">
    <location>
        <begin position="50"/>
        <end position="172"/>
    </location>
</feature>
<dbReference type="PANTHER" id="PTHR10173:SF52">
    <property type="entry name" value="METHIONINE-R-SULFOXIDE REDUCTASE B1"/>
    <property type="match status" value="1"/>
</dbReference>
<organism evidence="8 9">
    <name type="scientific">Trichuris muris</name>
    <name type="common">Mouse whipworm</name>
    <dbReference type="NCBI Taxonomy" id="70415"/>
    <lineage>
        <taxon>Eukaryota</taxon>
        <taxon>Metazoa</taxon>
        <taxon>Ecdysozoa</taxon>
        <taxon>Nematoda</taxon>
        <taxon>Enoplea</taxon>
        <taxon>Dorylaimia</taxon>
        <taxon>Trichinellida</taxon>
        <taxon>Trichuridae</taxon>
        <taxon>Trichuris</taxon>
    </lineage>
</organism>
<sequence>MTIAKLRRCVKIACRSLNFASRLMTSSNAAGSSPTNGGLGKTDKVCQLTQEEWRHRLTPEQFEVTRNSSTERPFSSHLCNFDEEGTYSCVCCGSILFSSKSKFHSGCGWPAFSEAFNEGNIEKRPDYSHNMMRTEVVCKTCHAHLGHVFDDGPKPSGVRYCINGVAMNFIPKQQSTADKKA</sequence>
<keyword evidence="4 6" id="KW-0560">Oxidoreductase</keyword>